<evidence type="ECO:0000259" key="16">
    <source>
        <dbReference type="SMART" id="SM00475"/>
    </source>
</evidence>
<dbReference type="InterPro" id="IPR018320">
    <property type="entry name" value="DNA_polymerase_1"/>
</dbReference>
<keyword evidence="3 15" id="KW-0548">Nucleotidyltransferase</keyword>
<dbReference type="FunFam" id="3.40.50.1010:FF:000001">
    <property type="entry name" value="DNA polymerase I"/>
    <property type="match status" value="1"/>
</dbReference>
<dbReference type="InterPro" id="IPR036279">
    <property type="entry name" value="5-3_exonuclease_C_sf"/>
</dbReference>
<reference evidence="18 19" key="1">
    <citation type="submission" date="2019-02" db="EMBL/GenBank/DDBJ databases">
        <title>Arcanobacterium bovis sp. nov., isolated from the milk of a cow with mastitis.</title>
        <authorList>
            <person name="Sammra O."/>
            <person name="Foster G."/>
            <person name="Hassan A."/>
            <person name="Alssahen M."/>
            <person name="Laemmler C."/>
            <person name="Borowiak M."/>
            <person name="Malorny B."/>
            <person name="Abdulmawjood A."/>
        </authorList>
    </citation>
    <scope>NUCLEOTIDE SEQUENCE [LARGE SCALE GENOMIC DNA]</scope>
    <source>
        <strain evidence="18 19">C605018/01/1</strain>
    </source>
</reference>
<dbReference type="CDD" id="cd08637">
    <property type="entry name" value="DNA_pol_A_pol_I_C"/>
    <property type="match status" value="1"/>
</dbReference>
<comment type="function">
    <text evidence="15">In addition to polymerase activity, this DNA polymerase exhibits 5'-3' exonuclease activity.</text>
</comment>
<dbReference type="PANTHER" id="PTHR10133">
    <property type="entry name" value="DNA POLYMERASE I"/>
    <property type="match status" value="1"/>
</dbReference>
<keyword evidence="8 15" id="KW-0269">Exonuclease</keyword>
<dbReference type="SUPFAM" id="SSF47807">
    <property type="entry name" value="5' to 3' exonuclease, C-terminal subdomain"/>
    <property type="match status" value="1"/>
</dbReference>
<dbReference type="InterPro" id="IPR036397">
    <property type="entry name" value="RNaseH_sf"/>
</dbReference>
<dbReference type="AlphaFoldDB" id="A0A4V2KR85"/>
<feature type="domain" description="DNA-directed DNA polymerase family A palm" evidence="17">
    <location>
        <begin position="657"/>
        <end position="864"/>
    </location>
</feature>
<dbReference type="NCBIfam" id="TIGR00593">
    <property type="entry name" value="pola"/>
    <property type="match status" value="1"/>
</dbReference>
<keyword evidence="7 15" id="KW-0378">Hydrolase</keyword>
<dbReference type="Gene3D" id="3.30.70.370">
    <property type="match status" value="1"/>
</dbReference>
<dbReference type="InterPro" id="IPR001098">
    <property type="entry name" value="DNA-dir_DNA_pol_A_palm_dom"/>
</dbReference>
<evidence type="ECO:0000256" key="6">
    <source>
        <dbReference type="ARBA" id="ARBA00022763"/>
    </source>
</evidence>
<dbReference type="InterPro" id="IPR043502">
    <property type="entry name" value="DNA/RNA_pol_sf"/>
</dbReference>
<feature type="domain" description="5'-3' exonuclease" evidence="16">
    <location>
        <begin position="4"/>
        <end position="263"/>
    </location>
</feature>
<dbReference type="Pfam" id="PF01367">
    <property type="entry name" value="5_3_exonuc"/>
    <property type="match status" value="1"/>
</dbReference>
<dbReference type="SMART" id="SM00475">
    <property type="entry name" value="53EXOc"/>
    <property type="match status" value="1"/>
</dbReference>
<keyword evidence="9 15" id="KW-0239">DNA-directed DNA polymerase</keyword>
<dbReference type="PANTHER" id="PTHR10133:SF27">
    <property type="entry name" value="DNA POLYMERASE NU"/>
    <property type="match status" value="1"/>
</dbReference>
<dbReference type="OrthoDB" id="9806424at2"/>
<dbReference type="Gene3D" id="3.40.50.1010">
    <property type="entry name" value="5'-nuclease"/>
    <property type="match status" value="1"/>
</dbReference>
<dbReference type="InterPro" id="IPR020046">
    <property type="entry name" value="5-3_exonucl_a-hlix_arch_N"/>
</dbReference>
<dbReference type="EMBL" id="SJDT01000002">
    <property type="protein sequence ID" value="TBW22959.1"/>
    <property type="molecule type" value="Genomic_DNA"/>
</dbReference>
<keyword evidence="10 15" id="KW-0238">DNA-binding</keyword>
<dbReference type="Gene3D" id="3.30.420.10">
    <property type="entry name" value="Ribonuclease H-like superfamily/Ribonuclease H"/>
    <property type="match status" value="1"/>
</dbReference>
<dbReference type="InterPro" id="IPR012337">
    <property type="entry name" value="RNaseH-like_sf"/>
</dbReference>
<dbReference type="GO" id="GO:0006302">
    <property type="term" value="P:double-strand break repair"/>
    <property type="evidence" value="ECO:0007669"/>
    <property type="project" value="TreeGrafter"/>
</dbReference>
<dbReference type="InterPro" id="IPR002298">
    <property type="entry name" value="DNA_polymerase_A"/>
</dbReference>
<dbReference type="Pfam" id="PF22619">
    <property type="entry name" value="DNA_polI_exo1"/>
    <property type="match status" value="1"/>
</dbReference>
<evidence type="ECO:0000256" key="12">
    <source>
        <dbReference type="ARBA" id="ARBA00049244"/>
    </source>
</evidence>
<dbReference type="FunFam" id="1.10.150.20:FF:000003">
    <property type="entry name" value="DNA polymerase I"/>
    <property type="match status" value="1"/>
</dbReference>
<dbReference type="CDD" id="cd06140">
    <property type="entry name" value="DNA_polA_I_Bacillus_like_exo"/>
    <property type="match status" value="1"/>
</dbReference>
<comment type="function">
    <text evidence="13">In addition to polymerase activity, this DNA polymerase exhibits 3'-5' and 5'-3' exonuclease activity.</text>
</comment>
<dbReference type="GO" id="GO:0008409">
    <property type="term" value="F:5'-3' exonuclease activity"/>
    <property type="evidence" value="ECO:0007669"/>
    <property type="project" value="UniProtKB-UniRule"/>
</dbReference>
<evidence type="ECO:0000256" key="10">
    <source>
        <dbReference type="ARBA" id="ARBA00023125"/>
    </source>
</evidence>
<comment type="caution">
    <text evidence="18">The sequence shown here is derived from an EMBL/GenBank/DDBJ whole genome shotgun (WGS) entry which is preliminary data.</text>
</comment>
<dbReference type="Gene3D" id="1.10.150.20">
    <property type="entry name" value="5' to 3' exonuclease, C-terminal subdomain"/>
    <property type="match status" value="2"/>
</dbReference>
<gene>
    <name evidence="15 18" type="primary">polA</name>
    <name evidence="18" type="ORF">EZJ44_03465</name>
</gene>
<evidence type="ECO:0000256" key="2">
    <source>
        <dbReference type="ARBA" id="ARBA00022679"/>
    </source>
</evidence>
<evidence type="ECO:0000256" key="3">
    <source>
        <dbReference type="ARBA" id="ARBA00022695"/>
    </source>
</evidence>
<dbReference type="NCBIfam" id="NF004397">
    <property type="entry name" value="PRK05755.1"/>
    <property type="match status" value="1"/>
</dbReference>
<evidence type="ECO:0000256" key="4">
    <source>
        <dbReference type="ARBA" id="ARBA00022705"/>
    </source>
</evidence>
<dbReference type="InterPro" id="IPR020045">
    <property type="entry name" value="DNA_polI_H3TH"/>
</dbReference>
<dbReference type="RefSeq" id="WP_131280128.1">
    <property type="nucleotide sequence ID" value="NZ_JBHSLR010000009.1"/>
</dbReference>
<evidence type="ECO:0000256" key="1">
    <source>
        <dbReference type="ARBA" id="ARBA00007705"/>
    </source>
</evidence>
<keyword evidence="4 15" id="KW-0235">DNA replication</keyword>
<comment type="catalytic activity">
    <reaction evidence="12 15">
        <text>DNA(n) + a 2'-deoxyribonucleoside 5'-triphosphate = DNA(n+1) + diphosphate</text>
        <dbReference type="Rhea" id="RHEA:22508"/>
        <dbReference type="Rhea" id="RHEA-COMP:17339"/>
        <dbReference type="Rhea" id="RHEA-COMP:17340"/>
        <dbReference type="ChEBI" id="CHEBI:33019"/>
        <dbReference type="ChEBI" id="CHEBI:61560"/>
        <dbReference type="ChEBI" id="CHEBI:173112"/>
        <dbReference type="EC" id="2.7.7.7"/>
    </reaction>
</comment>
<evidence type="ECO:0000256" key="7">
    <source>
        <dbReference type="ARBA" id="ARBA00022801"/>
    </source>
</evidence>
<comment type="similarity">
    <text evidence="1 15">Belongs to the DNA polymerase type-A family.</text>
</comment>
<proteinExistence type="inferred from homology"/>
<dbReference type="InterPro" id="IPR002421">
    <property type="entry name" value="5-3_exonuclease"/>
</dbReference>
<keyword evidence="5" id="KW-0540">Nuclease</keyword>
<evidence type="ECO:0000256" key="11">
    <source>
        <dbReference type="ARBA" id="ARBA00023204"/>
    </source>
</evidence>
<dbReference type="Gene3D" id="1.20.1060.10">
    <property type="entry name" value="Taq DNA Polymerase, Chain T, domain 4"/>
    <property type="match status" value="1"/>
</dbReference>
<protein>
    <recommendedName>
        <fullName evidence="14 15">DNA polymerase I</fullName>
        <ecNumber evidence="14 15">2.7.7.7</ecNumber>
    </recommendedName>
</protein>
<sequence>MNSNNLLLIDGHSMAFRSFYALPPESFRTASGTYTNAVHGFFNTLLRLVKDYNPSHVVVAFDLPGGTFRTRDFAEYKGGRKATPEEFKGQISIIQELLDTIGISWLTVEDYEADDIVATLATIGAKRGMKVFIASGDKDSYQLVNDDITVLYPMPRSQMLVMTPEVVQERTQVSPQRYSDLAALVGEGADNIPGVPGVGPKTAVKWLEQYGDLEGVLDHAADIKGKVGESLRAHLDQVRLNRKLNELVRDLPIGESFDDFVPHGVDRRSFHELCDVLDFSSVRDRVLSEFPNRASVDEDTDFDSVAIRTTRTAMAYDGDLVQFLSKDAFFIGMYVEGQFSPGQGNVHKFALSRADGTAISRELSTLNSEETAALAQWLADESMKKIVHSGKAAAHAWLGAGFTLAGVESDTELQAYLLHPDQRKYDFVELVQRYLSLDLDADSDDSLGITMDGLLASDNLIQYAAAVMDLADVFAQAIEKQGMSGDLLTLELEVSRVLFAMENRGISVDQQRLAQLISEFAHRVDEAVQRAHMAVGDFEVNLSSPKQLQALLFDRLNLPKTKKTKSGYTTNADALAELLVKIASREDDDALMGKAFLGALLTHRDAIKLLQSVEGLQKSVQDDGRIHTTYQQTVAATGRLSSTEPNLQNIHARTEEGLQIREVFVPGEGFDSLMTADYSQIEMRLMAHLSGDAALIEAFNAGADLHNYVASRVFNVSEDDVTAQQRSKIKAMSYGLVYGLSAYGLSAQLGVSVPEAARLMDGYFSRFGKVKEYLDTVVDSARKLGYTETIRGRRRYLPELTSSNRKLREAAERMALNAPIQGSAADLIKVAMLDVEQALNEAGLKSRVLLQVHDELVLEIVDTERELVEQIVREKMGDAEELLVPLSVGIGVGKNWRFAAH</sequence>
<dbReference type="SMART" id="SM00482">
    <property type="entry name" value="POLAc"/>
    <property type="match status" value="1"/>
</dbReference>
<accession>A0A4V2KR85</accession>
<dbReference type="InterPro" id="IPR054690">
    <property type="entry name" value="DNA_polI_exonuclease"/>
</dbReference>
<dbReference type="CDD" id="cd09859">
    <property type="entry name" value="PIN_53EXO"/>
    <property type="match status" value="1"/>
</dbReference>
<keyword evidence="2 15" id="KW-0808">Transferase</keyword>
<organism evidence="18 19">
    <name type="scientific">Arcanobacterium bovis</name>
    <dbReference type="NCBI Taxonomy" id="2529275"/>
    <lineage>
        <taxon>Bacteria</taxon>
        <taxon>Bacillati</taxon>
        <taxon>Actinomycetota</taxon>
        <taxon>Actinomycetes</taxon>
        <taxon>Actinomycetales</taxon>
        <taxon>Actinomycetaceae</taxon>
        <taxon>Arcanobacterium</taxon>
    </lineage>
</organism>
<evidence type="ECO:0000313" key="19">
    <source>
        <dbReference type="Proteomes" id="UP000293036"/>
    </source>
</evidence>
<keyword evidence="6 15" id="KW-0227">DNA damage</keyword>
<evidence type="ECO:0000313" key="18">
    <source>
        <dbReference type="EMBL" id="TBW22959.1"/>
    </source>
</evidence>
<evidence type="ECO:0000256" key="8">
    <source>
        <dbReference type="ARBA" id="ARBA00022839"/>
    </source>
</evidence>
<dbReference type="SUPFAM" id="SSF56672">
    <property type="entry name" value="DNA/RNA polymerases"/>
    <property type="match status" value="1"/>
</dbReference>
<dbReference type="EC" id="2.7.7.7" evidence="14 15"/>
<name>A0A4V2KR85_9ACTO</name>
<dbReference type="GO" id="GO:0003677">
    <property type="term" value="F:DNA binding"/>
    <property type="evidence" value="ECO:0007669"/>
    <property type="project" value="UniProtKB-UniRule"/>
</dbReference>
<dbReference type="PRINTS" id="PR00868">
    <property type="entry name" value="DNAPOLI"/>
</dbReference>
<evidence type="ECO:0000256" key="9">
    <source>
        <dbReference type="ARBA" id="ARBA00022932"/>
    </source>
</evidence>
<dbReference type="Pfam" id="PF02739">
    <property type="entry name" value="5_3_exonuc_N"/>
    <property type="match status" value="1"/>
</dbReference>
<evidence type="ECO:0000256" key="5">
    <source>
        <dbReference type="ARBA" id="ARBA00022722"/>
    </source>
</evidence>
<dbReference type="SUPFAM" id="SSF88723">
    <property type="entry name" value="PIN domain-like"/>
    <property type="match status" value="1"/>
</dbReference>
<dbReference type="Pfam" id="PF00476">
    <property type="entry name" value="DNA_pol_A"/>
    <property type="match status" value="1"/>
</dbReference>
<evidence type="ECO:0000256" key="13">
    <source>
        <dbReference type="ARBA" id="ARBA00053603"/>
    </source>
</evidence>
<dbReference type="InterPro" id="IPR008918">
    <property type="entry name" value="HhH2"/>
</dbReference>
<dbReference type="SMART" id="SM00279">
    <property type="entry name" value="HhH2"/>
    <property type="match status" value="1"/>
</dbReference>
<dbReference type="GO" id="GO:0006261">
    <property type="term" value="P:DNA-templated DNA replication"/>
    <property type="evidence" value="ECO:0007669"/>
    <property type="project" value="UniProtKB-UniRule"/>
</dbReference>
<dbReference type="CDD" id="cd09898">
    <property type="entry name" value="H3TH_53EXO"/>
    <property type="match status" value="1"/>
</dbReference>
<keyword evidence="11 15" id="KW-0234">DNA repair</keyword>
<dbReference type="GO" id="GO:0003887">
    <property type="term" value="F:DNA-directed DNA polymerase activity"/>
    <property type="evidence" value="ECO:0007669"/>
    <property type="project" value="UniProtKB-UniRule"/>
</dbReference>
<evidence type="ECO:0000256" key="14">
    <source>
        <dbReference type="NCBIfam" id="TIGR00593"/>
    </source>
</evidence>
<dbReference type="InterPro" id="IPR029060">
    <property type="entry name" value="PIN-like_dom_sf"/>
</dbReference>
<evidence type="ECO:0000259" key="17">
    <source>
        <dbReference type="SMART" id="SM00482"/>
    </source>
</evidence>
<dbReference type="Proteomes" id="UP000293036">
    <property type="component" value="Unassembled WGS sequence"/>
</dbReference>
<dbReference type="SUPFAM" id="SSF53098">
    <property type="entry name" value="Ribonuclease H-like"/>
    <property type="match status" value="1"/>
</dbReference>
<dbReference type="FunFam" id="1.10.150.20:FF:000002">
    <property type="entry name" value="DNA polymerase I"/>
    <property type="match status" value="1"/>
</dbReference>
<evidence type="ECO:0000256" key="15">
    <source>
        <dbReference type="RuleBase" id="RU004460"/>
    </source>
</evidence>
<keyword evidence="19" id="KW-1185">Reference proteome</keyword>